<evidence type="ECO:0000313" key="3">
    <source>
        <dbReference type="Proteomes" id="UP001375370"/>
    </source>
</evidence>
<reference evidence="2 3" key="1">
    <citation type="submission" date="2024-03" db="EMBL/GenBank/DDBJ databases">
        <title>A Dehalogenimonas Isolated from Estuarine Sediments Dihaloeliminates Chlorinated Alkanes.</title>
        <authorList>
            <person name="Yang Y."/>
            <person name="Wang H."/>
        </authorList>
    </citation>
    <scope>NUCLEOTIDE SEQUENCE [LARGE SCALE GENOMIC DNA]</scope>
    <source>
        <strain evidence="2 3">W</strain>
    </source>
</reference>
<dbReference type="InterPro" id="IPR036390">
    <property type="entry name" value="WH_DNA-bd_sf"/>
</dbReference>
<dbReference type="Proteomes" id="UP001375370">
    <property type="component" value="Chromosome"/>
</dbReference>
<dbReference type="InterPro" id="IPR005149">
    <property type="entry name" value="Tscrpt_reg_PadR_N"/>
</dbReference>
<dbReference type="InterPro" id="IPR036388">
    <property type="entry name" value="WH-like_DNA-bd_sf"/>
</dbReference>
<feature type="domain" description="Transcription regulator PadR N-terminal" evidence="1">
    <location>
        <begin position="38"/>
        <end position="106"/>
    </location>
</feature>
<dbReference type="SUPFAM" id="SSF46785">
    <property type="entry name" value="Winged helix' DNA-binding domain"/>
    <property type="match status" value="1"/>
</dbReference>
<sequence>MNILHRLCIRRHMAPGWPSFGPGRAHRFFEKGVLKFILLDMLREKPSHGYDLIREMEERSHGFYTPSPGSIYPVLQKLQDNGMVSSEDQEGRKTYTITEAGLKLLKERHLVIDHLKHISEHRMQQFNKAEWQDTIGDLQRLRQLFGKKMGNLSQRQISGIKKSIAEACRDIEKILEEPNDEN</sequence>
<dbReference type="EMBL" id="CP146612">
    <property type="protein sequence ID" value="WWX25499.1"/>
    <property type="molecule type" value="Genomic_DNA"/>
</dbReference>
<organism evidence="2 3">
    <name type="scientific">Candidatus Dehalogenimonas loeffleri</name>
    <dbReference type="NCBI Taxonomy" id="3127115"/>
    <lineage>
        <taxon>Bacteria</taxon>
        <taxon>Bacillati</taxon>
        <taxon>Chloroflexota</taxon>
        <taxon>Dehalococcoidia</taxon>
        <taxon>Dehalococcoidales</taxon>
        <taxon>Dehalococcoidaceae</taxon>
        <taxon>Dehalogenimonas</taxon>
    </lineage>
</organism>
<dbReference type="Gene3D" id="1.10.10.10">
    <property type="entry name" value="Winged helix-like DNA-binding domain superfamily/Winged helix DNA-binding domain"/>
    <property type="match status" value="1"/>
</dbReference>
<evidence type="ECO:0000259" key="1">
    <source>
        <dbReference type="Pfam" id="PF03551"/>
    </source>
</evidence>
<dbReference type="RefSeq" id="WP_338737710.1">
    <property type="nucleotide sequence ID" value="NZ_CP146612.1"/>
</dbReference>
<accession>A0ABZ2J8B5</accession>
<dbReference type="PANTHER" id="PTHR43252:SF7">
    <property type="entry name" value="TRANSCRIPTIONAL REGULATOR YQJI"/>
    <property type="match status" value="1"/>
</dbReference>
<evidence type="ECO:0000313" key="2">
    <source>
        <dbReference type="EMBL" id="WWX25499.1"/>
    </source>
</evidence>
<dbReference type="Pfam" id="PF03551">
    <property type="entry name" value="PadR"/>
    <property type="match status" value="1"/>
</dbReference>
<proteinExistence type="predicted"/>
<gene>
    <name evidence="2" type="ORF">V8247_00585</name>
</gene>
<name>A0ABZ2J8B5_9CHLR</name>
<keyword evidence="3" id="KW-1185">Reference proteome</keyword>
<protein>
    <submittedName>
        <fullName evidence="2">PadR family transcriptional regulator</fullName>
    </submittedName>
</protein>
<dbReference type="PANTHER" id="PTHR43252">
    <property type="entry name" value="TRANSCRIPTIONAL REGULATOR YQJI"/>
    <property type="match status" value="1"/>
</dbReference>